<protein>
    <submittedName>
        <fullName evidence="12">Putative Coatomer subunit epsilon-1</fullName>
    </submittedName>
</protein>
<dbReference type="InterPro" id="IPR006822">
    <property type="entry name" value="Coatomer_esu"/>
</dbReference>
<evidence type="ECO:0000256" key="6">
    <source>
        <dbReference type="ARBA" id="ARBA00022892"/>
    </source>
</evidence>
<comment type="subcellular location">
    <subcellularLocation>
        <location evidence="2">Cytoplasmic vesicle</location>
        <location evidence="2">COPI-coated vesicle membrane</location>
        <topology evidence="2">Peripheral membrane protein</topology>
        <orientation evidence="2">Cytoplasmic side</orientation>
    </subcellularLocation>
    <subcellularLocation>
        <location evidence="1">Golgi apparatus membrane</location>
        <topology evidence="1">Peripheral membrane protein</topology>
        <orientation evidence="1">Cytoplasmic side</orientation>
    </subcellularLocation>
</comment>
<evidence type="ECO:0000256" key="4">
    <source>
        <dbReference type="ARBA" id="ARBA00022448"/>
    </source>
</evidence>
<evidence type="ECO:0000256" key="5">
    <source>
        <dbReference type="ARBA" id="ARBA00022490"/>
    </source>
</evidence>
<dbReference type="GO" id="GO:0006890">
    <property type="term" value="P:retrograde vesicle-mediated transport, Golgi to endoplasmic reticulum"/>
    <property type="evidence" value="ECO:0007669"/>
    <property type="project" value="InterPro"/>
</dbReference>
<sequence length="93" mass="10636">RLFSLGNSFYLKTYWDIINKSDISNLSPDGTVEHDFLVYRSYITLSSYQILVINEIDSSASTTLQAVKLLVFYLIGDKVGFFGTQIEFGWTCF</sequence>
<evidence type="ECO:0000256" key="3">
    <source>
        <dbReference type="ARBA" id="ARBA00008827"/>
    </source>
</evidence>
<dbReference type="AlphaFoldDB" id="A0A8K0ILQ9"/>
<dbReference type="GO" id="GO:0006891">
    <property type="term" value="P:intra-Golgi vesicle-mediated transport"/>
    <property type="evidence" value="ECO:0007669"/>
    <property type="project" value="TreeGrafter"/>
</dbReference>
<dbReference type="GO" id="GO:0006888">
    <property type="term" value="P:endoplasmic reticulum to Golgi vesicle-mediated transport"/>
    <property type="evidence" value="ECO:0007669"/>
    <property type="project" value="TreeGrafter"/>
</dbReference>
<dbReference type="GO" id="GO:0030126">
    <property type="term" value="C:COPI vesicle coat"/>
    <property type="evidence" value="ECO:0007669"/>
    <property type="project" value="TreeGrafter"/>
</dbReference>
<evidence type="ECO:0000256" key="7">
    <source>
        <dbReference type="ARBA" id="ARBA00022927"/>
    </source>
</evidence>
<dbReference type="PANTHER" id="PTHR10805">
    <property type="entry name" value="COATOMER SUBUNIT EPSILON"/>
    <property type="match status" value="1"/>
</dbReference>
<accession>A0A8K0ILQ9</accession>
<evidence type="ECO:0000256" key="1">
    <source>
        <dbReference type="ARBA" id="ARBA00004255"/>
    </source>
</evidence>
<gene>
    <name evidence="12" type="ORF">COCNU_10G001010</name>
</gene>
<keyword evidence="13" id="KW-1185">Reference proteome</keyword>
<evidence type="ECO:0000313" key="13">
    <source>
        <dbReference type="Proteomes" id="UP000797356"/>
    </source>
</evidence>
<dbReference type="InterPro" id="IPR011990">
    <property type="entry name" value="TPR-like_helical_dom_sf"/>
</dbReference>
<comment type="similarity">
    <text evidence="3">Belongs to the COPE family.</text>
</comment>
<comment type="caution">
    <text evidence="12">The sequence shown here is derived from an EMBL/GenBank/DDBJ whole genome shotgun (WGS) entry which is preliminary data.</text>
</comment>
<keyword evidence="9" id="KW-0472">Membrane</keyword>
<evidence type="ECO:0000256" key="11">
    <source>
        <dbReference type="ARBA" id="ARBA00025582"/>
    </source>
</evidence>
<organism evidence="12 13">
    <name type="scientific">Cocos nucifera</name>
    <name type="common">Coconut palm</name>
    <dbReference type="NCBI Taxonomy" id="13894"/>
    <lineage>
        <taxon>Eukaryota</taxon>
        <taxon>Viridiplantae</taxon>
        <taxon>Streptophyta</taxon>
        <taxon>Embryophyta</taxon>
        <taxon>Tracheophyta</taxon>
        <taxon>Spermatophyta</taxon>
        <taxon>Magnoliopsida</taxon>
        <taxon>Liliopsida</taxon>
        <taxon>Arecaceae</taxon>
        <taxon>Arecoideae</taxon>
        <taxon>Cocoseae</taxon>
        <taxon>Attaleinae</taxon>
        <taxon>Cocos</taxon>
    </lineage>
</organism>
<name>A0A8K0ILQ9_COCNU</name>
<dbReference type="OrthoDB" id="310217at2759"/>
<dbReference type="Proteomes" id="UP000797356">
    <property type="component" value="Chromosome 10"/>
</dbReference>
<reference evidence="12" key="1">
    <citation type="journal article" date="2017" name="Gigascience">
        <title>The genome draft of coconut (Cocos nucifera).</title>
        <authorList>
            <person name="Xiao Y."/>
            <person name="Xu P."/>
            <person name="Fan H."/>
            <person name="Baudouin L."/>
            <person name="Xia W."/>
            <person name="Bocs S."/>
            <person name="Xu J."/>
            <person name="Li Q."/>
            <person name="Guo A."/>
            <person name="Zhou L."/>
            <person name="Li J."/>
            <person name="Wu Y."/>
            <person name="Ma Z."/>
            <person name="Armero A."/>
            <person name="Issali A.E."/>
            <person name="Liu N."/>
            <person name="Peng M."/>
            <person name="Yang Y."/>
        </authorList>
    </citation>
    <scope>NUCLEOTIDE SEQUENCE</scope>
    <source>
        <tissue evidence="12">Spear leaf of Hainan Tall coconut</tissue>
    </source>
</reference>
<comment type="function">
    <text evidence="11">The coatomer is a cytosolic protein complex that binds to dilysine motifs and reversibly associates with Golgi non-clathrin-coated vesicles, which further mediate biosynthetic protein transport from the ER, via the Golgi up to the trans Golgi network. The coatomer complex is required for budding from Golgi membranes, and is essential for the retrograde Golgi-to-ER transport of dilysine-tagged proteins.</text>
</comment>
<keyword evidence="6" id="KW-0931">ER-Golgi transport</keyword>
<keyword evidence="4" id="KW-0813">Transport</keyword>
<dbReference type="GO" id="GO:0005198">
    <property type="term" value="F:structural molecule activity"/>
    <property type="evidence" value="ECO:0007669"/>
    <property type="project" value="InterPro"/>
</dbReference>
<reference evidence="12" key="2">
    <citation type="submission" date="2019-07" db="EMBL/GenBank/DDBJ databases">
        <authorList>
            <person name="Yang Y."/>
            <person name="Bocs S."/>
            <person name="Baudouin L."/>
        </authorList>
    </citation>
    <scope>NUCLEOTIDE SEQUENCE</scope>
    <source>
        <tissue evidence="12">Spear leaf of Hainan Tall coconut</tissue>
    </source>
</reference>
<dbReference type="Pfam" id="PF04733">
    <property type="entry name" value="Coatomer_E"/>
    <property type="match status" value="1"/>
</dbReference>
<dbReference type="GO" id="GO:0000139">
    <property type="term" value="C:Golgi membrane"/>
    <property type="evidence" value="ECO:0007669"/>
    <property type="project" value="UniProtKB-SubCell"/>
</dbReference>
<evidence type="ECO:0000313" key="12">
    <source>
        <dbReference type="EMBL" id="KAG1361882.1"/>
    </source>
</evidence>
<keyword evidence="10" id="KW-0968">Cytoplasmic vesicle</keyword>
<evidence type="ECO:0000256" key="2">
    <source>
        <dbReference type="ARBA" id="ARBA00004347"/>
    </source>
</evidence>
<proteinExistence type="inferred from homology"/>
<evidence type="ECO:0000256" key="9">
    <source>
        <dbReference type="ARBA" id="ARBA00023136"/>
    </source>
</evidence>
<evidence type="ECO:0000256" key="10">
    <source>
        <dbReference type="ARBA" id="ARBA00023329"/>
    </source>
</evidence>
<feature type="non-terminal residue" evidence="12">
    <location>
        <position position="93"/>
    </location>
</feature>
<dbReference type="EMBL" id="CM017881">
    <property type="protein sequence ID" value="KAG1361882.1"/>
    <property type="molecule type" value="Genomic_DNA"/>
</dbReference>
<evidence type="ECO:0000256" key="8">
    <source>
        <dbReference type="ARBA" id="ARBA00023034"/>
    </source>
</evidence>
<dbReference type="PANTHER" id="PTHR10805:SF0">
    <property type="entry name" value="COATOMER SUBUNIT EPSILON"/>
    <property type="match status" value="1"/>
</dbReference>
<keyword evidence="5" id="KW-0963">Cytoplasm</keyword>
<dbReference type="GO" id="GO:0015031">
    <property type="term" value="P:protein transport"/>
    <property type="evidence" value="ECO:0007669"/>
    <property type="project" value="UniProtKB-KW"/>
</dbReference>
<dbReference type="Gene3D" id="1.25.40.10">
    <property type="entry name" value="Tetratricopeptide repeat domain"/>
    <property type="match status" value="1"/>
</dbReference>
<keyword evidence="8" id="KW-0333">Golgi apparatus</keyword>
<keyword evidence="7" id="KW-0653">Protein transport</keyword>